<accession>A0ABY4H428</accession>
<keyword evidence="2" id="KW-1185">Reference proteome</keyword>
<dbReference type="Proteomes" id="UP000831880">
    <property type="component" value="Chromosome"/>
</dbReference>
<protein>
    <submittedName>
        <fullName evidence="1">Uncharacterized protein</fullName>
    </submittedName>
</protein>
<proteinExistence type="predicted"/>
<dbReference type="EMBL" id="CP095074">
    <property type="protein sequence ID" value="UOQ94874.1"/>
    <property type="molecule type" value="Genomic_DNA"/>
</dbReference>
<reference evidence="1 2" key="1">
    <citation type="submission" date="2022-04" db="EMBL/GenBank/DDBJ databases">
        <title>Halobacillus sp. isolated from saltern.</title>
        <authorList>
            <person name="Won M."/>
            <person name="Lee C.-M."/>
            <person name="Woen H.-Y."/>
            <person name="Kwon S.-W."/>
        </authorList>
    </citation>
    <scope>NUCLEOTIDE SEQUENCE [LARGE SCALE GENOMIC DNA]</scope>
    <source>
        <strain evidence="1 2">SSTM10-2</strain>
    </source>
</reference>
<name>A0ABY4H428_9BACI</name>
<dbReference type="RefSeq" id="WP_244754730.1">
    <property type="nucleotide sequence ID" value="NZ_CP095074.1"/>
</dbReference>
<evidence type="ECO:0000313" key="2">
    <source>
        <dbReference type="Proteomes" id="UP000831880"/>
    </source>
</evidence>
<sequence>MRNGDAFRVQLQTVLNQLEEIYQKQPTPMLELIISRYQQANDRIENNYFETLTKEMFSIQGSVRAYLDSHSDYMNPVLGECIKLRKCLENFLMKSGGNQIKGQVERVIELVTEKKKQADHKFLDTLLNILQDLLAAINANKVDDIRKNPRINGALRAYFDTILVESYGEPLVIELDNLETMLNKVLREYGNKSFIK</sequence>
<evidence type="ECO:0000313" key="1">
    <source>
        <dbReference type="EMBL" id="UOQ94874.1"/>
    </source>
</evidence>
<organism evidence="1 2">
    <name type="scientific">Halobacillus shinanisalinarum</name>
    <dbReference type="NCBI Taxonomy" id="2932258"/>
    <lineage>
        <taxon>Bacteria</taxon>
        <taxon>Bacillati</taxon>
        <taxon>Bacillota</taxon>
        <taxon>Bacilli</taxon>
        <taxon>Bacillales</taxon>
        <taxon>Bacillaceae</taxon>
        <taxon>Halobacillus</taxon>
    </lineage>
</organism>
<gene>
    <name evidence="1" type="ORF">MUO14_08085</name>
</gene>